<keyword evidence="3" id="KW-1185">Reference proteome</keyword>
<dbReference type="PANTHER" id="PTHR37332:SF1">
    <property type="entry name" value="ELMO DOMAIN-CONTAINING PROTEIN"/>
    <property type="match status" value="1"/>
</dbReference>
<reference evidence="2 3" key="1">
    <citation type="journal article" date="2018" name="Nat. Ecol. Evol.">
        <title>Pezizomycetes genomes reveal the molecular basis of ectomycorrhizal truffle lifestyle.</title>
        <authorList>
            <person name="Murat C."/>
            <person name="Payen T."/>
            <person name="Noel B."/>
            <person name="Kuo A."/>
            <person name="Morin E."/>
            <person name="Chen J."/>
            <person name="Kohler A."/>
            <person name="Krizsan K."/>
            <person name="Balestrini R."/>
            <person name="Da Silva C."/>
            <person name="Montanini B."/>
            <person name="Hainaut M."/>
            <person name="Levati E."/>
            <person name="Barry K.W."/>
            <person name="Belfiori B."/>
            <person name="Cichocki N."/>
            <person name="Clum A."/>
            <person name="Dockter R.B."/>
            <person name="Fauchery L."/>
            <person name="Guy J."/>
            <person name="Iotti M."/>
            <person name="Le Tacon F."/>
            <person name="Lindquist E.A."/>
            <person name="Lipzen A."/>
            <person name="Malagnac F."/>
            <person name="Mello A."/>
            <person name="Molinier V."/>
            <person name="Miyauchi S."/>
            <person name="Poulain J."/>
            <person name="Riccioni C."/>
            <person name="Rubini A."/>
            <person name="Sitrit Y."/>
            <person name="Splivallo R."/>
            <person name="Traeger S."/>
            <person name="Wang M."/>
            <person name="Zifcakova L."/>
            <person name="Wipf D."/>
            <person name="Zambonelli A."/>
            <person name="Paolocci F."/>
            <person name="Nowrousian M."/>
            <person name="Ottonello S."/>
            <person name="Baldrian P."/>
            <person name="Spatafora J.W."/>
            <person name="Henrissat B."/>
            <person name="Nagy L.G."/>
            <person name="Aury J.M."/>
            <person name="Wincker P."/>
            <person name="Grigoriev I.V."/>
            <person name="Bonfante P."/>
            <person name="Martin F.M."/>
        </authorList>
    </citation>
    <scope>NUCLEOTIDE SEQUENCE [LARGE SCALE GENOMIC DNA]</scope>
    <source>
        <strain evidence="2 3">RN42</strain>
    </source>
</reference>
<feature type="compositionally biased region" description="Low complexity" evidence="1">
    <location>
        <begin position="57"/>
        <end position="69"/>
    </location>
</feature>
<protein>
    <submittedName>
        <fullName evidence="2">Uncharacterized protein</fullName>
    </submittedName>
</protein>
<evidence type="ECO:0000256" key="1">
    <source>
        <dbReference type="SAM" id="MobiDB-lite"/>
    </source>
</evidence>
<evidence type="ECO:0000313" key="2">
    <source>
        <dbReference type="EMBL" id="RPA83286.1"/>
    </source>
</evidence>
<feature type="region of interest" description="Disordered" evidence="1">
    <location>
        <begin position="311"/>
        <end position="343"/>
    </location>
</feature>
<dbReference type="STRING" id="1160509.A0A3N4ICS4"/>
<feature type="compositionally biased region" description="Pro residues" evidence="1">
    <location>
        <begin position="30"/>
        <end position="48"/>
    </location>
</feature>
<gene>
    <name evidence="2" type="ORF">BJ508DRAFT_69480</name>
</gene>
<organism evidence="2 3">
    <name type="scientific">Ascobolus immersus RN42</name>
    <dbReference type="NCBI Taxonomy" id="1160509"/>
    <lineage>
        <taxon>Eukaryota</taxon>
        <taxon>Fungi</taxon>
        <taxon>Dikarya</taxon>
        <taxon>Ascomycota</taxon>
        <taxon>Pezizomycotina</taxon>
        <taxon>Pezizomycetes</taxon>
        <taxon>Pezizales</taxon>
        <taxon>Ascobolaceae</taxon>
        <taxon>Ascobolus</taxon>
    </lineage>
</organism>
<evidence type="ECO:0000313" key="3">
    <source>
        <dbReference type="Proteomes" id="UP000275078"/>
    </source>
</evidence>
<feature type="region of interest" description="Disordered" evidence="1">
    <location>
        <begin position="1"/>
        <end position="107"/>
    </location>
</feature>
<feature type="compositionally biased region" description="Low complexity" evidence="1">
    <location>
        <begin position="311"/>
        <end position="342"/>
    </location>
</feature>
<dbReference type="PANTHER" id="PTHR37332">
    <property type="entry name" value="EXPRESSED PROTEIN"/>
    <property type="match status" value="1"/>
</dbReference>
<sequence>MLTPSASSTGLSALHKTTSAASSSSTKGPSPSPVPSPAFPIPTAPLPTPSARRKPSLKFSLSGSFPSSSANTPHDFPSVIHPTPPLQSPFDASSPGEGGDRGVTSYFSLPVRGASSRKAAKAAAKEQAAAQAAQLQQLQAAQAQHLQQPHLAPARPLTSQKSFDSSSYLINGGVPGGSSSGGKMFASSGKNASAGAAYGPGPQSPHIHYETVHDVATKRIATLDYLRRAHEGRVYWFNTVFFSKQDLTKTIYHDSRKLGRRAANYFILGISIPNILDVSTSPLEYLKAFNLLLTEFESYLSAHPSDASAVLSSHTSSSSSRRLPKLFSRSSSSKPRRGSSAAVTANAWSASEITLVNSDTLERARSSSGGAGTISGPMPISDPDGSGILSPPFIQHIPTSMPTAPSLAGTGLGTPGLDNDYTFLSTPHLPFEPDFFETLTTLCDVLIDAYSRVLQLVTAPDHCNAAVAEMFHKADAKVRKCVVGTVVKEFEDAARGPGGIRGEMMNVGKMVLGNLL</sequence>
<dbReference type="OrthoDB" id="14339at2759"/>
<dbReference type="Proteomes" id="UP000275078">
    <property type="component" value="Unassembled WGS sequence"/>
</dbReference>
<accession>A0A3N4ICS4</accession>
<dbReference type="AlphaFoldDB" id="A0A3N4ICS4"/>
<proteinExistence type="predicted"/>
<name>A0A3N4ICS4_ASCIM</name>
<feature type="compositionally biased region" description="Polar residues" evidence="1">
    <location>
        <begin position="1"/>
        <end position="11"/>
    </location>
</feature>
<feature type="compositionally biased region" description="Low complexity" evidence="1">
    <location>
        <begin position="17"/>
        <end position="29"/>
    </location>
</feature>
<dbReference type="EMBL" id="ML119665">
    <property type="protein sequence ID" value="RPA83286.1"/>
    <property type="molecule type" value="Genomic_DNA"/>
</dbReference>